<evidence type="ECO:0000256" key="1">
    <source>
        <dbReference type="ARBA" id="ARBA00004613"/>
    </source>
</evidence>
<sequence length="357" mass="35866">MLMIAGLIGLFVSGVMVAFPLTSTDADADDSDTSPEVEVEGSPAAEGSSSPLEEALDLSNQGVDSAPDDDGAMFDDIMPEGGPDDVMDGTEVTDAPARDAIGGDHVTDAIQGSWTPPVTETGDAQLGSGTDDRIQGGASDDLLFGDDGADTLSGRGGRDFLSGGPGNDSLLGGAGDDELHGDVGDDTLEGGDGDDLLSGYDGNDLLVGGDGDDRLFGGEGQDTLVGGAGNDILDGTVLRDDNGTDRDGADRLVGGTGNDTLAGGFGDTLVGGIGNDVYLFRAPSAAALEADSALPMVEDFDLYEDQIEITYSGETVPTVTFAAEPGATIVLVDGTAIARVADVASLSADHIALVRAD</sequence>
<reference evidence="5 6" key="1">
    <citation type="submission" date="2016-10" db="EMBL/GenBank/DDBJ databases">
        <authorList>
            <person name="de Groot N.N."/>
        </authorList>
    </citation>
    <scope>NUCLEOTIDE SEQUENCE [LARGE SCALE GENOMIC DNA]</scope>
    <source>
        <strain evidence="5 6">DSM 19073</strain>
    </source>
</reference>
<dbReference type="GO" id="GO:0005509">
    <property type="term" value="F:calcium ion binding"/>
    <property type="evidence" value="ECO:0007669"/>
    <property type="project" value="InterPro"/>
</dbReference>
<comment type="subcellular location">
    <subcellularLocation>
        <location evidence="1">Secreted</location>
    </subcellularLocation>
</comment>
<keyword evidence="2" id="KW-0964">Secreted</keyword>
<name>A0A1I3NF85_9RHOB</name>
<dbReference type="InterPro" id="IPR011049">
    <property type="entry name" value="Serralysin-like_metalloprot_C"/>
</dbReference>
<dbReference type="InterPro" id="IPR050557">
    <property type="entry name" value="RTX_toxin/Mannuronan_C5-epim"/>
</dbReference>
<evidence type="ECO:0000256" key="3">
    <source>
        <dbReference type="SAM" id="MobiDB-lite"/>
    </source>
</evidence>
<dbReference type="InterPro" id="IPR001343">
    <property type="entry name" value="Hemolysn_Ca-bd"/>
</dbReference>
<dbReference type="Pfam" id="PF00353">
    <property type="entry name" value="HemolysinCabind"/>
    <property type="match status" value="3"/>
</dbReference>
<dbReference type="PRINTS" id="PR00313">
    <property type="entry name" value="CABNDNGRPT"/>
</dbReference>
<evidence type="ECO:0000256" key="4">
    <source>
        <dbReference type="SAM" id="SignalP"/>
    </source>
</evidence>
<dbReference type="PANTHER" id="PTHR38340">
    <property type="entry name" value="S-LAYER PROTEIN"/>
    <property type="match status" value="1"/>
</dbReference>
<dbReference type="STRING" id="390807.SAMN04488095_2136"/>
<keyword evidence="6" id="KW-1185">Reference proteome</keyword>
<feature type="region of interest" description="Disordered" evidence="3">
    <location>
        <begin position="25"/>
        <end position="84"/>
    </location>
</feature>
<dbReference type="PANTHER" id="PTHR38340:SF1">
    <property type="entry name" value="S-LAYER PROTEIN"/>
    <property type="match status" value="1"/>
</dbReference>
<dbReference type="RefSeq" id="WP_092780016.1">
    <property type="nucleotide sequence ID" value="NZ_FORA01000002.1"/>
</dbReference>
<dbReference type="AlphaFoldDB" id="A0A1I3NF85"/>
<organism evidence="5 6">
    <name type="scientific">Jannaschia pohangensis</name>
    <dbReference type="NCBI Taxonomy" id="390807"/>
    <lineage>
        <taxon>Bacteria</taxon>
        <taxon>Pseudomonadati</taxon>
        <taxon>Pseudomonadota</taxon>
        <taxon>Alphaproteobacteria</taxon>
        <taxon>Rhodobacterales</taxon>
        <taxon>Roseobacteraceae</taxon>
        <taxon>Jannaschia</taxon>
    </lineage>
</organism>
<dbReference type="Proteomes" id="UP000199110">
    <property type="component" value="Unassembled WGS sequence"/>
</dbReference>
<dbReference type="PROSITE" id="PS00330">
    <property type="entry name" value="HEMOLYSIN_CALCIUM"/>
    <property type="match status" value="3"/>
</dbReference>
<dbReference type="InterPro" id="IPR018511">
    <property type="entry name" value="Hemolysin-typ_Ca-bd_CS"/>
</dbReference>
<feature type="region of interest" description="Disordered" evidence="3">
    <location>
        <begin position="109"/>
        <end position="185"/>
    </location>
</feature>
<dbReference type="OrthoDB" id="7659075at2"/>
<dbReference type="GO" id="GO:0005576">
    <property type="term" value="C:extracellular region"/>
    <property type="evidence" value="ECO:0007669"/>
    <property type="project" value="UniProtKB-SubCell"/>
</dbReference>
<dbReference type="Gene3D" id="2.150.10.10">
    <property type="entry name" value="Serralysin-like metalloprotease, C-terminal"/>
    <property type="match status" value="3"/>
</dbReference>
<evidence type="ECO:0000256" key="2">
    <source>
        <dbReference type="ARBA" id="ARBA00022525"/>
    </source>
</evidence>
<feature type="compositionally biased region" description="Acidic residues" evidence="3">
    <location>
        <begin position="26"/>
        <end position="39"/>
    </location>
</feature>
<protein>
    <submittedName>
        <fullName evidence="5">Hemolysin-type calcium-binding repeat-containing protein</fullName>
    </submittedName>
</protein>
<accession>A0A1I3NF85</accession>
<keyword evidence="4" id="KW-0732">Signal</keyword>
<proteinExistence type="predicted"/>
<gene>
    <name evidence="5" type="ORF">SAMN04488095_2136</name>
</gene>
<evidence type="ECO:0000313" key="5">
    <source>
        <dbReference type="EMBL" id="SFJ07865.1"/>
    </source>
</evidence>
<dbReference type="EMBL" id="FORA01000002">
    <property type="protein sequence ID" value="SFJ07865.1"/>
    <property type="molecule type" value="Genomic_DNA"/>
</dbReference>
<feature type="chain" id="PRO_5011761995" evidence="4">
    <location>
        <begin position="29"/>
        <end position="357"/>
    </location>
</feature>
<dbReference type="SUPFAM" id="SSF51120">
    <property type="entry name" value="beta-Roll"/>
    <property type="match status" value="3"/>
</dbReference>
<feature type="signal peptide" evidence="4">
    <location>
        <begin position="1"/>
        <end position="28"/>
    </location>
</feature>
<evidence type="ECO:0000313" key="6">
    <source>
        <dbReference type="Proteomes" id="UP000199110"/>
    </source>
</evidence>